<dbReference type="Pfam" id="PF00107">
    <property type="entry name" value="ADH_zinc_N"/>
    <property type="match status" value="1"/>
</dbReference>
<keyword evidence="1 4" id="KW-0479">Metal-binding</keyword>
<dbReference type="Gene3D" id="3.90.180.10">
    <property type="entry name" value="Medium-chain alcohol dehydrogenases, catalytic domain"/>
    <property type="match status" value="1"/>
</dbReference>
<dbReference type="Pfam" id="PF08240">
    <property type="entry name" value="ADH_N"/>
    <property type="match status" value="1"/>
</dbReference>
<proteinExistence type="inferred from homology"/>
<dbReference type="PROSITE" id="PS00059">
    <property type="entry name" value="ADH_ZINC"/>
    <property type="match status" value="1"/>
</dbReference>
<evidence type="ECO:0000256" key="2">
    <source>
        <dbReference type="ARBA" id="ARBA00022833"/>
    </source>
</evidence>
<feature type="domain" description="Enoyl reductase (ER)" evidence="5">
    <location>
        <begin position="8"/>
        <end position="319"/>
    </location>
</feature>
<comment type="cofactor">
    <cofactor evidence="4">
        <name>Zn(2+)</name>
        <dbReference type="ChEBI" id="CHEBI:29105"/>
    </cofactor>
</comment>
<dbReference type="SUPFAM" id="SSF51735">
    <property type="entry name" value="NAD(P)-binding Rossmann-fold domains"/>
    <property type="match status" value="1"/>
</dbReference>
<dbReference type="InterPro" id="IPR013149">
    <property type="entry name" value="ADH-like_C"/>
</dbReference>
<dbReference type="PANTHER" id="PTHR43401:SF2">
    <property type="entry name" value="L-THREONINE 3-DEHYDROGENASE"/>
    <property type="match status" value="1"/>
</dbReference>
<dbReference type="InterPro" id="IPR002328">
    <property type="entry name" value="ADH_Zn_CS"/>
</dbReference>
<dbReference type="InterPro" id="IPR011032">
    <property type="entry name" value="GroES-like_sf"/>
</dbReference>
<dbReference type="SUPFAM" id="SSF50129">
    <property type="entry name" value="GroES-like"/>
    <property type="match status" value="1"/>
</dbReference>
<dbReference type="AlphaFoldDB" id="A0AA95F4P1"/>
<organism evidence="6 7">
    <name type="scientific">Candidatus Cohnella colombiensis</name>
    <dbReference type="NCBI Taxonomy" id="3121368"/>
    <lineage>
        <taxon>Bacteria</taxon>
        <taxon>Bacillati</taxon>
        <taxon>Bacillota</taxon>
        <taxon>Bacilli</taxon>
        <taxon>Bacillales</taxon>
        <taxon>Paenibacillaceae</taxon>
        <taxon>Cohnella</taxon>
    </lineage>
</organism>
<evidence type="ECO:0000256" key="3">
    <source>
        <dbReference type="ARBA" id="ARBA00023002"/>
    </source>
</evidence>
<evidence type="ECO:0000313" key="7">
    <source>
        <dbReference type="Proteomes" id="UP001178662"/>
    </source>
</evidence>
<dbReference type="PANTHER" id="PTHR43401">
    <property type="entry name" value="L-THREONINE 3-DEHYDROGENASE"/>
    <property type="match status" value="1"/>
</dbReference>
<evidence type="ECO:0000256" key="4">
    <source>
        <dbReference type="RuleBase" id="RU361277"/>
    </source>
</evidence>
<protein>
    <submittedName>
        <fullName evidence="6">Alcohol dehydrogenase catalytic domain-containing protein</fullName>
    </submittedName>
</protein>
<evidence type="ECO:0000313" key="6">
    <source>
        <dbReference type="EMBL" id="WEK54800.1"/>
    </source>
</evidence>
<dbReference type="GO" id="GO:0016491">
    <property type="term" value="F:oxidoreductase activity"/>
    <property type="evidence" value="ECO:0007669"/>
    <property type="project" value="UniProtKB-KW"/>
</dbReference>
<dbReference type="InterPro" id="IPR020843">
    <property type="entry name" value="ER"/>
</dbReference>
<dbReference type="InterPro" id="IPR013154">
    <property type="entry name" value="ADH-like_N"/>
</dbReference>
<dbReference type="Proteomes" id="UP001178662">
    <property type="component" value="Chromosome"/>
</dbReference>
<dbReference type="SMART" id="SM00829">
    <property type="entry name" value="PKS_ER"/>
    <property type="match status" value="1"/>
</dbReference>
<dbReference type="EMBL" id="CP119317">
    <property type="protein sequence ID" value="WEK54800.1"/>
    <property type="molecule type" value="Genomic_DNA"/>
</dbReference>
<accession>A0AA95F4P1</accession>
<sequence>MKQVKAFGPQDLRFVEASVPVLATDEVLIDMKACGICGSDKWFWYVKEPTDYVAGHEVAGEVVAVGSDVSSLQVGDRVAVNNVKGCGTCEACLGGQFVRCPNGITHMGFGFSEQLAVPERNCLKLDNSVSDEVGALIFDNWGTPYSAIDRTMMKSGDYVLVIGCGPIGLAAIRLATVRGAIVIAVDPIAARLEMAKKQGAVVALSPDEANDEVLNDFTNNQGMTIVLECSGKPASYKLAYRALSIGGTLVSIGEGAKFEFHSSDWIHKHLTLIGSLYSTMEAGAQVQQLIVSGEIAPLAIVTHRFKLEEVPAQFGKVIEYSEGLLKSIVVR</sequence>
<keyword evidence="7" id="KW-1185">Reference proteome</keyword>
<dbReference type="GO" id="GO:0008270">
    <property type="term" value="F:zinc ion binding"/>
    <property type="evidence" value="ECO:0007669"/>
    <property type="project" value="InterPro"/>
</dbReference>
<keyword evidence="2 4" id="KW-0862">Zinc</keyword>
<evidence type="ECO:0000259" key="5">
    <source>
        <dbReference type="SMART" id="SM00829"/>
    </source>
</evidence>
<evidence type="ECO:0000256" key="1">
    <source>
        <dbReference type="ARBA" id="ARBA00022723"/>
    </source>
</evidence>
<dbReference type="InterPro" id="IPR050129">
    <property type="entry name" value="Zn_alcohol_dh"/>
</dbReference>
<comment type="similarity">
    <text evidence="4">Belongs to the zinc-containing alcohol dehydrogenase family.</text>
</comment>
<gene>
    <name evidence="6" type="ORF">P0Y55_01600</name>
</gene>
<reference evidence="6" key="1">
    <citation type="submission" date="2023-03" db="EMBL/GenBank/DDBJ databases">
        <title>Andean soil-derived lignocellulolytic bacterial consortium as a source of novel taxa and putative plastic-active enzymes.</title>
        <authorList>
            <person name="Diaz-Garcia L."/>
            <person name="Chuvochina M."/>
            <person name="Feuerriegel G."/>
            <person name="Bunk B."/>
            <person name="Sproer C."/>
            <person name="Streit W.R."/>
            <person name="Rodriguez L.M."/>
            <person name="Overmann J."/>
            <person name="Jimenez D.J."/>
        </authorList>
    </citation>
    <scope>NUCLEOTIDE SEQUENCE</scope>
    <source>
        <strain evidence="6">MAG 2441</strain>
    </source>
</reference>
<name>A0AA95F4P1_9BACL</name>
<dbReference type="InterPro" id="IPR036291">
    <property type="entry name" value="NAD(P)-bd_dom_sf"/>
</dbReference>
<keyword evidence="3" id="KW-0560">Oxidoreductase</keyword>